<dbReference type="InterPro" id="IPR000056">
    <property type="entry name" value="Ribul_P_3_epim-like"/>
</dbReference>
<evidence type="ECO:0000256" key="9">
    <source>
        <dbReference type="ARBA" id="ARBA00023235"/>
    </source>
</evidence>
<reference evidence="11 12" key="1">
    <citation type="submission" date="2011-11" db="EMBL/GenBank/DDBJ databases">
        <title>Complete sequence of Spirochaeta sp. grapes.</title>
        <authorList>
            <consortium name="US DOE Joint Genome Institute"/>
            <person name="Lucas S."/>
            <person name="Han J."/>
            <person name="Lapidus A."/>
            <person name="Cheng J.-F."/>
            <person name="Goodwin L."/>
            <person name="Pitluck S."/>
            <person name="Peters L."/>
            <person name="Ovchinnikova G."/>
            <person name="Munk A.C."/>
            <person name="Detter J.C."/>
            <person name="Han C."/>
            <person name="Tapia R."/>
            <person name="Land M."/>
            <person name="Hauser L."/>
            <person name="Kyrpides N."/>
            <person name="Ivanova N."/>
            <person name="Pagani I."/>
            <person name="Ritalahtilisa K."/>
            <person name="Loeffler F."/>
            <person name="Woyke T."/>
        </authorList>
    </citation>
    <scope>NUCLEOTIDE SEQUENCE [LARGE SCALE GENOMIC DNA]</scope>
    <source>
        <strain evidence="12">ATCC BAA-1885 / DSM 22778 / Grapes</strain>
    </source>
</reference>
<dbReference type="GO" id="GO:0006091">
    <property type="term" value="P:generation of precursor metabolites and energy"/>
    <property type="evidence" value="ECO:0007669"/>
    <property type="project" value="UniProtKB-ARBA"/>
</dbReference>
<keyword evidence="7" id="KW-0408">Iron</keyword>
<dbReference type="GO" id="GO:0016857">
    <property type="term" value="F:racemase and epimerase activity, acting on carbohydrates and derivatives"/>
    <property type="evidence" value="ECO:0007669"/>
    <property type="project" value="InterPro"/>
</dbReference>
<dbReference type="Gene3D" id="3.20.20.70">
    <property type="entry name" value="Aldolase class I"/>
    <property type="match status" value="1"/>
</dbReference>
<dbReference type="GO" id="GO:0046496">
    <property type="term" value="P:nicotinamide nucleotide metabolic process"/>
    <property type="evidence" value="ECO:0007669"/>
    <property type="project" value="UniProtKB-ARBA"/>
</dbReference>
<dbReference type="GO" id="GO:0005975">
    <property type="term" value="P:carbohydrate metabolic process"/>
    <property type="evidence" value="ECO:0007669"/>
    <property type="project" value="InterPro"/>
</dbReference>
<dbReference type="RefSeq" id="WP_014270086.1">
    <property type="nucleotide sequence ID" value="NC_016633.1"/>
</dbReference>
<evidence type="ECO:0000256" key="1">
    <source>
        <dbReference type="ARBA" id="ARBA00001936"/>
    </source>
</evidence>
<keyword evidence="12" id="KW-1185">Reference proteome</keyword>
<comment type="subunit">
    <text evidence="4">Homodimer.</text>
</comment>
<dbReference type="AlphaFoldDB" id="G8QUK4"/>
<dbReference type="GO" id="GO:1901135">
    <property type="term" value="P:carbohydrate derivative metabolic process"/>
    <property type="evidence" value="ECO:0007669"/>
    <property type="project" value="UniProtKB-ARBA"/>
</dbReference>
<evidence type="ECO:0000256" key="5">
    <source>
        <dbReference type="ARBA" id="ARBA00022723"/>
    </source>
</evidence>
<comment type="cofactor">
    <cofactor evidence="2">
        <name>Zn(2+)</name>
        <dbReference type="ChEBI" id="CHEBI:29105"/>
    </cofactor>
</comment>
<dbReference type="HOGENOM" id="CLU_054856_1_0_12"/>
<dbReference type="GO" id="GO:0046872">
    <property type="term" value="F:metal ion binding"/>
    <property type="evidence" value="ECO:0007669"/>
    <property type="project" value="UniProtKB-KW"/>
</dbReference>
<dbReference type="KEGG" id="sgp:SpiGrapes_1426"/>
<dbReference type="STRING" id="158190.SpiGrapes_1426"/>
<dbReference type="PANTHER" id="PTHR11749">
    <property type="entry name" value="RIBULOSE-5-PHOSPHATE-3-EPIMERASE"/>
    <property type="match status" value="1"/>
</dbReference>
<dbReference type="CDD" id="cd00429">
    <property type="entry name" value="RPE"/>
    <property type="match status" value="1"/>
</dbReference>
<evidence type="ECO:0000256" key="2">
    <source>
        <dbReference type="ARBA" id="ARBA00001947"/>
    </source>
</evidence>
<keyword evidence="10" id="KW-0119">Carbohydrate metabolism</keyword>
<evidence type="ECO:0000256" key="4">
    <source>
        <dbReference type="ARBA" id="ARBA00011738"/>
    </source>
</evidence>
<evidence type="ECO:0000256" key="10">
    <source>
        <dbReference type="ARBA" id="ARBA00023277"/>
    </source>
</evidence>
<keyword evidence="5" id="KW-0479">Metal-binding</keyword>
<evidence type="ECO:0000256" key="7">
    <source>
        <dbReference type="ARBA" id="ARBA00023004"/>
    </source>
</evidence>
<dbReference type="Proteomes" id="UP000005632">
    <property type="component" value="Chromosome"/>
</dbReference>
<proteinExistence type="predicted"/>
<dbReference type="FunFam" id="3.20.20.70:FF:000191">
    <property type="entry name" value="ribulose-phosphate 3-epimerase isoform X2"/>
    <property type="match status" value="1"/>
</dbReference>
<dbReference type="OrthoDB" id="1645589at2"/>
<dbReference type="PROSITE" id="PS01086">
    <property type="entry name" value="RIBUL_P_3_EPIMER_2"/>
    <property type="match status" value="1"/>
</dbReference>
<dbReference type="InterPro" id="IPR013785">
    <property type="entry name" value="Aldolase_TIM"/>
</dbReference>
<evidence type="ECO:0000256" key="3">
    <source>
        <dbReference type="ARBA" id="ARBA00001954"/>
    </source>
</evidence>
<evidence type="ECO:0000256" key="6">
    <source>
        <dbReference type="ARBA" id="ARBA00022833"/>
    </source>
</evidence>
<keyword evidence="8" id="KW-0464">Manganese</keyword>
<accession>G8QUK4</accession>
<dbReference type="GO" id="GO:0006163">
    <property type="term" value="P:purine nucleotide metabolic process"/>
    <property type="evidence" value="ECO:0007669"/>
    <property type="project" value="UniProtKB-ARBA"/>
</dbReference>
<comment type="cofactor">
    <cofactor evidence="3">
        <name>Fe(2+)</name>
        <dbReference type="ChEBI" id="CHEBI:29033"/>
    </cofactor>
</comment>
<dbReference type="SUPFAM" id="SSF51366">
    <property type="entry name" value="Ribulose-phoshate binding barrel"/>
    <property type="match status" value="1"/>
</dbReference>
<keyword evidence="9" id="KW-0413">Isomerase</keyword>
<keyword evidence="6" id="KW-0862">Zinc</keyword>
<evidence type="ECO:0000313" key="12">
    <source>
        <dbReference type="Proteomes" id="UP000005632"/>
    </source>
</evidence>
<dbReference type="InterPro" id="IPR011060">
    <property type="entry name" value="RibuloseP-bd_barrel"/>
</dbReference>
<dbReference type="eggNOG" id="COG0036">
    <property type="taxonomic scope" value="Bacteria"/>
</dbReference>
<dbReference type="NCBIfam" id="NF004076">
    <property type="entry name" value="PRK05581.1-4"/>
    <property type="match status" value="1"/>
</dbReference>
<dbReference type="Pfam" id="PF00834">
    <property type="entry name" value="Ribul_P_3_epim"/>
    <property type="match status" value="1"/>
</dbReference>
<evidence type="ECO:0000313" key="11">
    <source>
        <dbReference type="EMBL" id="AEV29237.1"/>
    </source>
</evidence>
<dbReference type="EMBL" id="CP003155">
    <property type="protein sequence ID" value="AEV29237.1"/>
    <property type="molecule type" value="Genomic_DNA"/>
</dbReference>
<evidence type="ECO:0000256" key="8">
    <source>
        <dbReference type="ARBA" id="ARBA00023211"/>
    </source>
</evidence>
<comment type="cofactor">
    <cofactor evidence="1">
        <name>Mn(2+)</name>
        <dbReference type="ChEBI" id="CHEBI:29035"/>
    </cofactor>
</comment>
<organism evidence="11 12">
    <name type="scientific">Sphaerochaeta pleomorpha (strain ATCC BAA-1885 / DSM 22778 / Grapes)</name>
    <dbReference type="NCBI Taxonomy" id="158190"/>
    <lineage>
        <taxon>Bacteria</taxon>
        <taxon>Pseudomonadati</taxon>
        <taxon>Spirochaetota</taxon>
        <taxon>Spirochaetia</taxon>
        <taxon>Spirochaetales</taxon>
        <taxon>Sphaerochaetaceae</taxon>
        <taxon>Sphaerochaeta</taxon>
    </lineage>
</organism>
<sequence>MAIINSPSLANCQFLEFGRQVNELVEGGASWFHIDIMDGHYVPNLCFPVKLVGELKENYPEIKADVHLMVTDPIAYIPQLKENRADYISFHLDSTPFSRRVLDLIHQNGMKGGVVINPSQSISSVIPVLDYVDYVVVMTVEPGYAGQRFMSGSMQRIEELVLLREARGLDFLISVDGGIDYSHARECARLGVEVYVTGNFTIFKQQESLLLACRKFKEEMEEAHSGKI</sequence>
<protein>
    <submittedName>
        <fullName evidence="11">Pentose-5-phosphate-3-epimerase</fullName>
    </submittedName>
</protein>
<name>G8QUK4_SPHPG</name>
<gene>
    <name evidence="11" type="ordered locus">SpiGrapes_1426</name>
</gene>